<feature type="transmembrane region" description="Helical" evidence="7">
    <location>
        <begin position="237"/>
        <end position="258"/>
    </location>
</feature>
<name>A0A8H3BWS0_9AGAM</name>
<comment type="subcellular location">
    <subcellularLocation>
        <location evidence="1">Endomembrane system</location>
        <topology evidence="1">Multi-pass membrane protein</topology>
    </subcellularLocation>
    <subcellularLocation>
        <location evidence="7">Endoplasmic reticulum membrane</location>
        <topology evidence="7">Multi-pass membrane protein</topology>
    </subcellularLocation>
</comment>
<feature type="transmembrane region" description="Helical" evidence="7">
    <location>
        <begin position="146"/>
        <end position="165"/>
    </location>
</feature>
<dbReference type="PANTHER" id="PTHR13148">
    <property type="entry name" value="PER1-RELATED"/>
    <property type="match status" value="1"/>
</dbReference>
<evidence type="ECO:0000256" key="5">
    <source>
        <dbReference type="ARBA" id="ARBA00022989"/>
    </source>
</evidence>
<evidence type="ECO:0000256" key="3">
    <source>
        <dbReference type="ARBA" id="ARBA00022692"/>
    </source>
</evidence>
<dbReference type="InterPro" id="IPR007217">
    <property type="entry name" value="Per1-like"/>
</dbReference>
<feature type="chain" id="PRO_5034997536" description="Post-GPI attachment to proteins factor 3" evidence="7">
    <location>
        <begin position="23"/>
        <end position="343"/>
    </location>
</feature>
<comment type="function">
    <text evidence="7">Involved in the lipid remodeling steps of GPI-anchor maturation.</text>
</comment>
<evidence type="ECO:0000313" key="8">
    <source>
        <dbReference type="EMBL" id="CAE6467503.1"/>
    </source>
</evidence>
<feature type="transmembrane region" description="Helical" evidence="7">
    <location>
        <begin position="210"/>
        <end position="231"/>
    </location>
</feature>
<comment type="caution">
    <text evidence="8">The sequence shown here is derived from an EMBL/GenBank/DDBJ whole genome shotgun (WGS) entry which is preliminary data.</text>
</comment>
<dbReference type="GO" id="GO:0016788">
    <property type="term" value="F:hydrolase activity, acting on ester bonds"/>
    <property type="evidence" value="ECO:0007669"/>
    <property type="project" value="TreeGrafter"/>
</dbReference>
<dbReference type="EMBL" id="CAJMWX010001101">
    <property type="protein sequence ID" value="CAE6467503.1"/>
    <property type="molecule type" value="Genomic_DNA"/>
</dbReference>
<sequence length="343" mass="39311">MILSRWLCSIIPFIALINASSGDRSPPFQQCLSNCVARTCTGPHGTSRSSDLPLVLRLTRWTCEGDCKYQCMHILTDMALEEQSNPRQHGSFSRIHQYYGKWPFWRFAGMQEPASVLFSVLNLAVHAAGMRKILKEVPKHFHMRTLYLVWSGLAVNAWVWSSVFHTRDTPITEMLDYFSAGLVILYSLFFTVVRLFHLRPPTPNSPSSPAYTLWALLCGLLYLGHISYLTLLPRFDYAYNMAANLIVGLIHNALWLLYPWGSIRLFPGQDKHYRPSFSSRPAMFVLLTTLATSLELFDFPPWGRIIDAHALWHLATVPITPLWYDFLVKDALDSGWRPRSLKM</sequence>
<dbReference type="GO" id="GO:0006506">
    <property type="term" value="P:GPI anchor biosynthetic process"/>
    <property type="evidence" value="ECO:0007669"/>
    <property type="project" value="UniProtKB-KW"/>
</dbReference>
<proteinExistence type="inferred from homology"/>
<gene>
    <name evidence="8" type="ORF">RDB_LOCUS101245</name>
</gene>
<dbReference type="PANTHER" id="PTHR13148:SF0">
    <property type="entry name" value="POST-GPI ATTACHMENT TO PROTEINS FACTOR 3"/>
    <property type="match status" value="1"/>
</dbReference>
<evidence type="ECO:0000256" key="1">
    <source>
        <dbReference type="ARBA" id="ARBA00004127"/>
    </source>
</evidence>
<keyword evidence="5 7" id="KW-1133">Transmembrane helix</keyword>
<keyword evidence="7" id="KW-0256">Endoplasmic reticulum</keyword>
<evidence type="ECO:0000256" key="4">
    <source>
        <dbReference type="ARBA" id="ARBA00022729"/>
    </source>
</evidence>
<comment type="similarity">
    <text evidence="7">Belongs to the PGAP3 family.</text>
</comment>
<evidence type="ECO:0000256" key="2">
    <source>
        <dbReference type="ARBA" id="ARBA00022502"/>
    </source>
</evidence>
<organism evidence="8 9">
    <name type="scientific">Rhizoctonia solani</name>
    <dbReference type="NCBI Taxonomy" id="456999"/>
    <lineage>
        <taxon>Eukaryota</taxon>
        <taxon>Fungi</taxon>
        <taxon>Dikarya</taxon>
        <taxon>Basidiomycota</taxon>
        <taxon>Agaricomycotina</taxon>
        <taxon>Agaricomycetes</taxon>
        <taxon>Cantharellales</taxon>
        <taxon>Ceratobasidiaceae</taxon>
        <taxon>Rhizoctonia</taxon>
    </lineage>
</organism>
<dbReference type="Pfam" id="PF04080">
    <property type="entry name" value="Per1"/>
    <property type="match status" value="1"/>
</dbReference>
<keyword evidence="4 7" id="KW-0732">Signal</keyword>
<evidence type="ECO:0000313" key="9">
    <source>
        <dbReference type="Proteomes" id="UP000663888"/>
    </source>
</evidence>
<feature type="transmembrane region" description="Helical" evidence="7">
    <location>
        <begin position="177"/>
        <end position="198"/>
    </location>
</feature>
<comment type="caution">
    <text evidence="7">Lacks conserved residue(s) required for the propagation of feature annotation.</text>
</comment>
<dbReference type="Proteomes" id="UP000663888">
    <property type="component" value="Unassembled WGS sequence"/>
</dbReference>
<feature type="signal peptide" evidence="7">
    <location>
        <begin position="1"/>
        <end position="22"/>
    </location>
</feature>
<keyword evidence="2 7" id="KW-0337">GPI-anchor biosynthesis</keyword>
<evidence type="ECO:0000256" key="7">
    <source>
        <dbReference type="RuleBase" id="RU365066"/>
    </source>
</evidence>
<evidence type="ECO:0000256" key="6">
    <source>
        <dbReference type="ARBA" id="ARBA00023136"/>
    </source>
</evidence>
<reference evidence="8" key="1">
    <citation type="submission" date="2021-01" db="EMBL/GenBank/DDBJ databases">
        <authorList>
            <person name="Kaushik A."/>
        </authorList>
    </citation>
    <scope>NUCLEOTIDE SEQUENCE</scope>
    <source>
        <strain evidence="8">AG4-R118</strain>
    </source>
</reference>
<keyword evidence="6 7" id="KW-0472">Membrane</keyword>
<dbReference type="GO" id="GO:0005789">
    <property type="term" value="C:endoplasmic reticulum membrane"/>
    <property type="evidence" value="ECO:0007669"/>
    <property type="project" value="UniProtKB-SubCell"/>
</dbReference>
<dbReference type="AlphaFoldDB" id="A0A8H3BWS0"/>
<keyword evidence="3 7" id="KW-0812">Transmembrane</keyword>
<accession>A0A8H3BWS0</accession>
<protein>
    <recommendedName>
        <fullName evidence="7">Post-GPI attachment to proteins factor 3</fullName>
    </recommendedName>
</protein>